<dbReference type="SMR" id="A0A445G033"/>
<sequence>MSVLYLSRMEREEERERRRVRDKQRRQSMNKEQRERHLARRRRNYQLRRQRSANNAPLMAEALSTPSNSSFQILQGSSIPLEAFPRRLRLNAIKRLARNLGTPMTVPPSIANHPVAPDLISLSASSADDGSIITKSKPLRLNCVKRLARSLSFPAEKTAPQNNHNVNGMENGEGI</sequence>
<evidence type="ECO:0000256" key="1">
    <source>
        <dbReference type="SAM" id="MobiDB-lite"/>
    </source>
</evidence>
<feature type="compositionally biased region" description="Basic residues" evidence="1">
    <location>
        <begin position="37"/>
        <end position="51"/>
    </location>
</feature>
<dbReference type="EMBL" id="QZWG01000017">
    <property type="protein sequence ID" value="RZB54572.1"/>
    <property type="molecule type" value="Genomic_DNA"/>
</dbReference>
<protein>
    <submittedName>
        <fullName evidence="2">Uncharacterized protein</fullName>
    </submittedName>
</protein>
<keyword evidence="3" id="KW-1185">Reference proteome</keyword>
<comment type="caution">
    <text evidence="2">The sequence shown here is derived from an EMBL/GenBank/DDBJ whole genome shotgun (WGS) entry which is preliminary data.</text>
</comment>
<evidence type="ECO:0000313" key="2">
    <source>
        <dbReference type="EMBL" id="RZB54572.1"/>
    </source>
</evidence>
<name>A0A445G033_GLYSO</name>
<dbReference type="AlphaFoldDB" id="A0A445G033"/>
<proteinExistence type="predicted"/>
<gene>
    <name evidence="2" type="ORF">D0Y65_044505</name>
</gene>
<reference evidence="2 3" key="1">
    <citation type="submission" date="2018-09" db="EMBL/GenBank/DDBJ databases">
        <title>A high-quality reference genome of wild soybean provides a powerful tool to mine soybean genomes.</title>
        <authorList>
            <person name="Xie M."/>
            <person name="Chung C.Y.L."/>
            <person name="Li M.-W."/>
            <person name="Wong F.-L."/>
            <person name="Chan T.-F."/>
            <person name="Lam H.-M."/>
        </authorList>
    </citation>
    <scope>NUCLEOTIDE SEQUENCE [LARGE SCALE GENOMIC DNA]</scope>
    <source>
        <strain evidence="3">cv. W05</strain>
        <tissue evidence="2">Hypocotyl of etiolated seedlings</tissue>
    </source>
</reference>
<feature type="region of interest" description="Disordered" evidence="1">
    <location>
        <begin position="1"/>
        <end position="55"/>
    </location>
</feature>
<feature type="compositionally biased region" description="Basic and acidic residues" evidence="1">
    <location>
        <begin position="8"/>
        <end position="19"/>
    </location>
</feature>
<evidence type="ECO:0000313" key="3">
    <source>
        <dbReference type="Proteomes" id="UP000289340"/>
    </source>
</evidence>
<accession>A0A445G033</accession>
<organism evidence="2 3">
    <name type="scientific">Glycine soja</name>
    <name type="common">Wild soybean</name>
    <dbReference type="NCBI Taxonomy" id="3848"/>
    <lineage>
        <taxon>Eukaryota</taxon>
        <taxon>Viridiplantae</taxon>
        <taxon>Streptophyta</taxon>
        <taxon>Embryophyta</taxon>
        <taxon>Tracheophyta</taxon>
        <taxon>Spermatophyta</taxon>
        <taxon>Magnoliopsida</taxon>
        <taxon>eudicotyledons</taxon>
        <taxon>Gunneridae</taxon>
        <taxon>Pentapetalae</taxon>
        <taxon>rosids</taxon>
        <taxon>fabids</taxon>
        <taxon>Fabales</taxon>
        <taxon>Fabaceae</taxon>
        <taxon>Papilionoideae</taxon>
        <taxon>50 kb inversion clade</taxon>
        <taxon>NPAAA clade</taxon>
        <taxon>indigoferoid/millettioid clade</taxon>
        <taxon>Phaseoleae</taxon>
        <taxon>Glycine</taxon>
        <taxon>Glycine subgen. Soja</taxon>
    </lineage>
</organism>
<dbReference type="Proteomes" id="UP000289340">
    <property type="component" value="Chromosome 17"/>
</dbReference>